<dbReference type="Gene3D" id="1.25.40.10">
    <property type="entry name" value="Tetratricopeptide repeat domain"/>
    <property type="match status" value="1"/>
</dbReference>
<dbReference type="SMART" id="SM00702">
    <property type="entry name" value="P4Hc"/>
    <property type="match status" value="1"/>
</dbReference>
<keyword evidence="3" id="KW-0847">Vitamin C</keyword>
<evidence type="ECO:0000256" key="6">
    <source>
        <dbReference type="ARBA" id="ARBA00023004"/>
    </source>
</evidence>
<keyword evidence="5" id="KW-0560">Oxidoreductase</keyword>
<reference evidence="11" key="2">
    <citation type="submission" date="2025-04" db="UniProtKB">
        <authorList>
            <consortium name="RefSeq"/>
        </authorList>
    </citation>
    <scope>IDENTIFICATION</scope>
</reference>
<feature type="chain" id="PRO_5027892747" evidence="7">
    <location>
        <begin position="20"/>
        <end position="493"/>
    </location>
</feature>
<evidence type="ECO:0000313" key="11">
    <source>
        <dbReference type="RefSeq" id="XP_016975112.1"/>
    </source>
</evidence>
<dbReference type="OrthoDB" id="420380at2759"/>
<dbReference type="PANTHER" id="PTHR10869:SF244">
    <property type="entry name" value="PROLYL 4-HYDROXYLASE SUBUNIT ALPHA-2"/>
    <property type="match status" value="1"/>
</dbReference>
<proteinExistence type="predicted"/>
<dbReference type="GO" id="GO:0005783">
    <property type="term" value="C:endoplasmic reticulum"/>
    <property type="evidence" value="ECO:0007669"/>
    <property type="project" value="InterPro"/>
</dbReference>
<name>A0A6P4EAI9_DRORH</name>
<evidence type="ECO:0000256" key="4">
    <source>
        <dbReference type="ARBA" id="ARBA00022964"/>
    </source>
</evidence>
<dbReference type="InterPro" id="IPR011990">
    <property type="entry name" value="TPR-like_helical_dom_sf"/>
</dbReference>
<dbReference type="GO" id="GO:0031418">
    <property type="term" value="F:L-ascorbic acid binding"/>
    <property type="evidence" value="ECO:0007669"/>
    <property type="project" value="UniProtKB-KW"/>
</dbReference>
<evidence type="ECO:0000259" key="8">
    <source>
        <dbReference type="SMART" id="SM00702"/>
    </source>
</evidence>
<evidence type="ECO:0000256" key="1">
    <source>
        <dbReference type="ARBA" id="ARBA00001961"/>
    </source>
</evidence>
<dbReference type="GO" id="GO:0004656">
    <property type="term" value="F:procollagen-proline 4-dioxygenase activity"/>
    <property type="evidence" value="ECO:0007669"/>
    <property type="project" value="InterPro"/>
</dbReference>
<evidence type="ECO:0000256" key="5">
    <source>
        <dbReference type="ARBA" id="ARBA00023002"/>
    </source>
</evidence>
<keyword evidence="6" id="KW-0408">Iron</keyword>
<evidence type="ECO:0000256" key="3">
    <source>
        <dbReference type="ARBA" id="ARBA00022896"/>
    </source>
</evidence>
<evidence type="ECO:0000313" key="10">
    <source>
        <dbReference type="Proteomes" id="UP001652680"/>
    </source>
</evidence>
<evidence type="ECO:0000256" key="2">
    <source>
        <dbReference type="ARBA" id="ARBA00022723"/>
    </source>
</evidence>
<dbReference type="Proteomes" id="UP001652680">
    <property type="component" value="Unassembled WGS sequence"/>
</dbReference>
<sequence length="493" mass="57334">MRKCHSLLILLLFWAQLIAESAKNSINDENNELYSSSITGLLKLLEMDQQFIENIKAYTNKMEEKVKNLQAYIESIDYGVRESLEEREKYVSNPLNAFSLVRRTHQDLPKWHNYSQQIVGLEELYALEEILSKGPDKKDMEYSLRNMQRLEKIYDLEATDLARGRLHNKQYDIKLSLRDCIALGEHKFHMEDYQRASMWFRMALKQEPEGNDTIINNILGDPKDKLYMQYAKSMIIFGIIQSNFSMTIKEVQAITNEALKESSLADLKSLISELLSQSDEEIVSEMNVNKTAPNDYELGCRGRFSRRRNLVCSYNFTTSPFLRLAPLKQEVLSMDPDIVIYHNVLYDEEILKLEQHAENNTALEINPVKERIFRRITDMTGFRFSLTDDLKLSDQKTSSLLNSHSKGTLIFYANDVEQGGATVFPKLKISVFPQKGSCLFWYNIFDNGNPDPRSEHLECPVLQGNKKVLTKWVYMEPKMCRPKMREKMDLGKF</sequence>
<dbReference type="AlphaFoldDB" id="A0A6P4EAI9"/>
<dbReference type="GO" id="GO:0005506">
    <property type="term" value="F:iron ion binding"/>
    <property type="evidence" value="ECO:0007669"/>
    <property type="project" value="InterPro"/>
</dbReference>
<keyword evidence="7" id="KW-0732">Signal</keyword>
<dbReference type="RefSeq" id="XP_016975112.1">
    <property type="nucleotide sequence ID" value="XM_017119623.1"/>
</dbReference>
<organism evidence="11">
    <name type="scientific">Drosophila rhopaloa</name>
    <name type="common">Fruit fly</name>
    <dbReference type="NCBI Taxonomy" id="1041015"/>
    <lineage>
        <taxon>Eukaryota</taxon>
        <taxon>Metazoa</taxon>
        <taxon>Ecdysozoa</taxon>
        <taxon>Arthropoda</taxon>
        <taxon>Hexapoda</taxon>
        <taxon>Insecta</taxon>
        <taxon>Pterygota</taxon>
        <taxon>Neoptera</taxon>
        <taxon>Endopterygota</taxon>
        <taxon>Diptera</taxon>
        <taxon>Brachycera</taxon>
        <taxon>Muscomorpha</taxon>
        <taxon>Ephydroidea</taxon>
        <taxon>Drosophilidae</taxon>
        <taxon>Drosophila</taxon>
        <taxon>Sophophora</taxon>
    </lineage>
</organism>
<reference evidence="9" key="3">
    <citation type="submission" date="2025-05" db="UniProtKB">
        <authorList>
            <consortium name="EnsemblMetazoa"/>
        </authorList>
    </citation>
    <scope>IDENTIFICATION</scope>
</reference>
<evidence type="ECO:0000256" key="7">
    <source>
        <dbReference type="SAM" id="SignalP"/>
    </source>
</evidence>
<protein>
    <submittedName>
        <fullName evidence="11">Prolyl 4-hydroxylase subunit alpha-2</fullName>
    </submittedName>
</protein>
<dbReference type="GeneID" id="108041647"/>
<keyword evidence="2" id="KW-0479">Metal-binding</keyword>
<keyword evidence="4" id="KW-0223">Dioxygenase</keyword>
<dbReference type="PANTHER" id="PTHR10869">
    <property type="entry name" value="PROLYL 4-HYDROXYLASE ALPHA SUBUNIT"/>
    <property type="match status" value="1"/>
</dbReference>
<evidence type="ECO:0000313" key="9">
    <source>
        <dbReference type="EnsemblMetazoa" id="XP_016975112.1"/>
    </source>
</evidence>
<accession>A0A6P4EAI9</accession>
<dbReference type="InterPro" id="IPR013547">
    <property type="entry name" value="P4H_N"/>
</dbReference>
<dbReference type="Gene3D" id="2.60.120.620">
    <property type="entry name" value="q2cbj1_9rhob like domain"/>
    <property type="match status" value="1"/>
</dbReference>
<feature type="domain" description="Prolyl 4-hydroxylase alpha subunit" evidence="8">
    <location>
        <begin position="336"/>
        <end position="474"/>
    </location>
</feature>
<keyword evidence="10" id="KW-1185">Reference proteome</keyword>
<gene>
    <name evidence="11" type="primary">LOC108041647</name>
    <name evidence="9" type="synonym">108041647</name>
</gene>
<dbReference type="InterPro" id="IPR006620">
    <property type="entry name" value="Pro_4_hyd_alph"/>
</dbReference>
<dbReference type="Pfam" id="PF08336">
    <property type="entry name" value="P4Ha_N"/>
    <property type="match status" value="1"/>
</dbReference>
<comment type="cofactor">
    <cofactor evidence="1">
        <name>L-ascorbate</name>
        <dbReference type="ChEBI" id="CHEBI:38290"/>
    </cofactor>
</comment>
<feature type="signal peptide" evidence="7">
    <location>
        <begin position="1"/>
        <end position="19"/>
    </location>
</feature>
<dbReference type="InterPro" id="IPR045054">
    <property type="entry name" value="P4HA-like"/>
</dbReference>
<dbReference type="EnsemblMetazoa" id="XM_017119623.2">
    <property type="protein sequence ID" value="XP_016975112.1"/>
    <property type="gene ID" value="LOC108041647"/>
</dbReference>
<reference evidence="10" key="1">
    <citation type="journal article" date="2021" name="Elife">
        <title>Highly contiguous assemblies of 101 drosophilid genomes.</title>
        <authorList>
            <person name="Kim B.Y."/>
            <person name="Wang J.R."/>
            <person name="Miller D.E."/>
            <person name="Barmina O."/>
            <person name="Delaney E."/>
            <person name="Thompson A."/>
            <person name="Comeault A.A."/>
            <person name="Peede D."/>
            <person name="D'Agostino E.R."/>
            <person name="Pelaez J."/>
            <person name="Aguilar J.M."/>
            <person name="Haji D."/>
            <person name="Matsunaga T."/>
            <person name="Armstrong E.E."/>
            <person name="Zych M."/>
            <person name="Ogawa Y."/>
            <person name="Stamenkovic-Radak M."/>
            <person name="Jelic M."/>
            <person name="Veselinovic M.S."/>
            <person name="Tanaskovic M."/>
            <person name="Eric P."/>
            <person name="Gao J.J."/>
            <person name="Katoh T.K."/>
            <person name="Toda M.J."/>
            <person name="Watabe H."/>
            <person name="Watada M."/>
            <person name="Davis J.S."/>
            <person name="Moyle L.C."/>
            <person name="Manoli G."/>
            <person name="Bertolini E."/>
            <person name="Kostal V."/>
            <person name="Hawley R.S."/>
            <person name="Takahashi A."/>
            <person name="Jones C.D."/>
            <person name="Price D.K."/>
            <person name="Whiteman N."/>
            <person name="Kopp A."/>
            <person name="Matute D.R."/>
            <person name="Petrov D.A."/>
        </authorList>
    </citation>
    <scope>NUCLEOTIDE SEQUENCE [LARGE SCALE GENOMIC DNA]</scope>
</reference>
<dbReference type="Gene3D" id="6.10.140.1460">
    <property type="match status" value="1"/>
</dbReference>